<organism evidence="13 14">
    <name type="scientific">Paenibacillus profundus</name>
    <dbReference type="NCBI Taxonomy" id="1173085"/>
    <lineage>
        <taxon>Bacteria</taxon>
        <taxon>Bacillati</taxon>
        <taxon>Bacillota</taxon>
        <taxon>Bacilli</taxon>
        <taxon>Bacillales</taxon>
        <taxon>Paenibacillaceae</taxon>
        <taxon>Paenibacillus</taxon>
    </lineage>
</organism>
<dbReference type="Pfam" id="PF02743">
    <property type="entry name" value="dCache_1"/>
    <property type="match status" value="1"/>
</dbReference>
<keyword evidence="7 9" id="KW-0807">Transducer</keyword>
<dbReference type="Proteomes" id="UP001199916">
    <property type="component" value="Unassembled WGS sequence"/>
</dbReference>
<dbReference type="CDD" id="cd06225">
    <property type="entry name" value="HAMP"/>
    <property type="match status" value="1"/>
</dbReference>
<evidence type="ECO:0000256" key="5">
    <source>
        <dbReference type="ARBA" id="ARBA00022989"/>
    </source>
</evidence>
<evidence type="ECO:0000259" key="11">
    <source>
        <dbReference type="PROSITE" id="PS50111"/>
    </source>
</evidence>
<dbReference type="Pfam" id="PF00672">
    <property type="entry name" value="HAMP"/>
    <property type="match status" value="1"/>
</dbReference>
<dbReference type="Pfam" id="PF00015">
    <property type="entry name" value="MCPsignal"/>
    <property type="match status" value="1"/>
</dbReference>
<comment type="similarity">
    <text evidence="8">Belongs to the methyl-accepting chemotaxis (MCP) protein family.</text>
</comment>
<proteinExistence type="inferred from homology"/>
<comment type="subcellular location">
    <subcellularLocation>
        <location evidence="1">Cell membrane</location>
        <topology evidence="1">Multi-pass membrane protein</topology>
    </subcellularLocation>
</comment>
<dbReference type="PANTHER" id="PTHR32089">
    <property type="entry name" value="METHYL-ACCEPTING CHEMOTAXIS PROTEIN MCPB"/>
    <property type="match status" value="1"/>
</dbReference>
<sequence length="681" mass="73760">MGKLEPFLNKAMARNGLLSRFTGKLGNKLAAWFLIVALIPLLLTSLYLYQFSSKQLVDKQTESYVKLVTSTSLIMNQWLTERMSQMDILSLTTDIRSTDQAAKAEFIQQFTKSANVFDGNTYIGSNGIVIADTFPDSVGIDLSERPFFQNGLKGKSSYTDVILAKTTGKRSIIVASPVKGKQENVIGVLTGLINFEAFADRFLQDLFIDNGAVYPIIVDNLGQIQLHPNKEWLGKKVSELELASDLGGILLKQENEASSYHYTDNGESYVVAYSPIQATGYGLYLHIPETSITSAVSSMKTNVTVIMLFVTILVMFIAIILSRSITRPIAKVAVVAEQVSIGELTVEPLSVRTKDEVGMLSQAVNTMVGQLRSFIVDINATAQQVAVSAEELSANAEHTSKATEHIAVTIQEVADGTEKQVRNVENSVQSIHDVSVGVQQIALNARQVADSAGNASDSAQEGHQSMESMTKQMGAIHDTVLQLAEIVKRLGQRSAEIDSIAQVIHGVASQTNLLALNASIEAARAGEQGRGFSVVAGEVKNLSEQTAQYAQQIATLIDAIQSETNQAVQSMEQGTKEVTVGIDVVQQAGDYFEQILQAIRQVAEQIQNVSVYAHQMSQDTDQAVNRVQQITAVAEQSAEGTQNVSAATEEQLAAMEEVSSSSTALAKMAEDLQAHVSRFKV</sequence>
<dbReference type="SMART" id="SM00304">
    <property type="entry name" value="HAMP"/>
    <property type="match status" value="1"/>
</dbReference>
<name>A0ABS8YFW6_9BACL</name>
<keyword evidence="4 10" id="KW-0812">Transmembrane</keyword>
<evidence type="ECO:0000256" key="8">
    <source>
        <dbReference type="ARBA" id="ARBA00029447"/>
    </source>
</evidence>
<reference evidence="13 14" key="1">
    <citation type="submission" date="2021-11" db="EMBL/GenBank/DDBJ databases">
        <title>Draft genome sequence of Paenibacillus profundus YoMME, a new Gram-positive bacteria with exoelectrogenic properties.</title>
        <authorList>
            <person name="Hubenova Y."/>
            <person name="Hubenova E."/>
            <person name="Manasiev Y."/>
            <person name="Peykov S."/>
            <person name="Mitov M."/>
        </authorList>
    </citation>
    <scope>NUCLEOTIDE SEQUENCE [LARGE SCALE GENOMIC DNA]</scope>
    <source>
        <strain evidence="13 14">YoMME</strain>
    </source>
</reference>
<dbReference type="SMART" id="SM00283">
    <property type="entry name" value="MA"/>
    <property type="match status" value="1"/>
</dbReference>
<evidence type="ECO:0000256" key="1">
    <source>
        <dbReference type="ARBA" id="ARBA00004651"/>
    </source>
</evidence>
<dbReference type="SUPFAM" id="SSF103190">
    <property type="entry name" value="Sensory domain-like"/>
    <property type="match status" value="1"/>
</dbReference>
<dbReference type="RefSeq" id="WP_233697287.1">
    <property type="nucleotide sequence ID" value="NZ_JAJNBZ010000011.1"/>
</dbReference>
<dbReference type="Gene3D" id="1.10.287.950">
    <property type="entry name" value="Methyl-accepting chemotaxis protein"/>
    <property type="match status" value="1"/>
</dbReference>
<feature type="transmembrane region" description="Helical" evidence="10">
    <location>
        <begin position="303"/>
        <end position="321"/>
    </location>
</feature>
<evidence type="ECO:0000313" key="14">
    <source>
        <dbReference type="Proteomes" id="UP001199916"/>
    </source>
</evidence>
<keyword evidence="3" id="KW-0145">Chemotaxis</keyword>
<evidence type="ECO:0000256" key="6">
    <source>
        <dbReference type="ARBA" id="ARBA00023136"/>
    </source>
</evidence>
<dbReference type="CDD" id="cd12912">
    <property type="entry name" value="PDC2_MCP_like"/>
    <property type="match status" value="1"/>
</dbReference>
<dbReference type="CDD" id="cd12914">
    <property type="entry name" value="PDC1_DGC_like"/>
    <property type="match status" value="1"/>
</dbReference>
<keyword evidence="6 10" id="KW-0472">Membrane</keyword>
<dbReference type="InterPro" id="IPR003660">
    <property type="entry name" value="HAMP_dom"/>
</dbReference>
<dbReference type="SUPFAM" id="SSF58104">
    <property type="entry name" value="Methyl-accepting chemotaxis protein (MCP) signaling domain"/>
    <property type="match status" value="1"/>
</dbReference>
<feature type="transmembrane region" description="Helical" evidence="10">
    <location>
        <begin position="29"/>
        <end position="49"/>
    </location>
</feature>
<evidence type="ECO:0000259" key="12">
    <source>
        <dbReference type="PROSITE" id="PS50885"/>
    </source>
</evidence>
<keyword evidence="5 10" id="KW-1133">Transmembrane helix</keyword>
<evidence type="ECO:0000256" key="9">
    <source>
        <dbReference type="PROSITE-ProRule" id="PRU00284"/>
    </source>
</evidence>
<evidence type="ECO:0000256" key="10">
    <source>
        <dbReference type="SAM" id="Phobius"/>
    </source>
</evidence>
<dbReference type="PANTHER" id="PTHR32089:SF112">
    <property type="entry name" value="LYSOZYME-LIKE PROTEIN-RELATED"/>
    <property type="match status" value="1"/>
</dbReference>
<dbReference type="PROSITE" id="PS50885">
    <property type="entry name" value="HAMP"/>
    <property type="match status" value="1"/>
</dbReference>
<dbReference type="PROSITE" id="PS50111">
    <property type="entry name" value="CHEMOTAXIS_TRANSDUC_2"/>
    <property type="match status" value="1"/>
</dbReference>
<evidence type="ECO:0000256" key="4">
    <source>
        <dbReference type="ARBA" id="ARBA00022692"/>
    </source>
</evidence>
<keyword evidence="2" id="KW-1003">Cell membrane</keyword>
<comment type="caution">
    <text evidence="13">The sequence shown here is derived from an EMBL/GenBank/DDBJ whole genome shotgun (WGS) entry which is preliminary data.</text>
</comment>
<gene>
    <name evidence="13" type="ORF">LQV63_14870</name>
</gene>
<dbReference type="InterPro" id="IPR033479">
    <property type="entry name" value="dCache_1"/>
</dbReference>
<protein>
    <submittedName>
        <fullName evidence="13">Methyl-accepting chemotaxis protein</fullName>
    </submittedName>
</protein>
<feature type="domain" description="HAMP" evidence="12">
    <location>
        <begin position="323"/>
        <end position="376"/>
    </location>
</feature>
<keyword evidence="14" id="KW-1185">Reference proteome</keyword>
<feature type="domain" description="Methyl-accepting transducer" evidence="11">
    <location>
        <begin position="395"/>
        <end position="666"/>
    </location>
</feature>
<evidence type="ECO:0000256" key="7">
    <source>
        <dbReference type="ARBA" id="ARBA00023224"/>
    </source>
</evidence>
<dbReference type="Gene3D" id="1.10.8.500">
    <property type="entry name" value="HAMP domain in histidine kinase"/>
    <property type="match status" value="1"/>
</dbReference>
<evidence type="ECO:0000313" key="13">
    <source>
        <dbReference type="EMBL" id="MCE5170596.1"/>
    </source>
</evidence>
<dbReference type="CDD" id="cd11386">
    <property type="entry name" value="MCP_signal"/>
    <property type="match status" value="1"/>
</dbReference>
<evidence type="ECO:0000256" key="2">
    <source>
        <dbReference type="ARBA" id="ARBA00022475"/>
    </source>
</evidence>
<dbReference type="InterPro" id="IPR004089">
    <property type="entry name" value="MCPsignal_dom"/>
</dbReference>
<accession>A0ABS8YFW6</accession>
<dbReference type="InterPro" id="IPR029151">
    <property type="entry name" value="Sensor-like_sf"/>
</dbReference>
<evidence type="ECO:0000256" key="3">
    <source>
        <dbReference type="ARBA" id="ARBA00022500"/>
    </source>
</evidence>
<dbReference type="Gene3D" id="3.30.450.20">
    <property type="entry name" value="PAS domain"/>
    <property type="match status" value="2"/>
</dbReference>
<dbReference type="EMBL" id="JAJNBZ010000011">
    <property type="protein sequence ID" value="MCE5170596.1"/>
    <property type="molecule type" value="Genomic_DNA"/>
</dbReference>